<reference evidence="1 2" key="1">
    <citation type="submission" date="2018-02" db="EMBL/GenBank/DDBJ databases">
        <title>Genome sequence of the basidiomycete white-rot fungus Phlebia centrifuga.</title>
        <authorList>
            <person name="Granchi Z."/>
            <person name="Peng M."/>
            <person name="de Vries R.P."/>
            <person name="Hilden K."/>
            <person name="Makela M.R."/>
            <person name="Grigoriev I."/>
            <person name="Riley R."/>
        </authorList>
    </citation>
    <scope>NUCLEOTIDE SEQUENCE [LARGE SCALE GENOMIC DNA]</scope>
    <source>
        <strain evidence="1 2">FBCC195</strain>
    </source>
</reference>
<evidence type="ECO:0000313" key="1">
    <source>
        <dbReference type="EMBL" id="PSS34245.1"/>
    </source>
</evidence>
<protein>
    <submittedName>
        <fullName evidence="1">Uncharacterized protein</fullName>
    </submittedName>
</protein>
<sequence>MDKALPQSADKEIAQHLVFSRPERNTTDQAETYCVLHISVRFASGSPVDYIHRNNLSLGGERLS</sequence>
<dbReference type="EMBL" id="MLYV02000139">
    <property type="protein sequence ID" value="PSS34245.1"/>
    <property type="molecule type" value="Genomic_DNA"/>
</dbReference>
<keyword evidence="2" id="KW-1185">Reference proteome</keyword>
<dbReference type="Proteomes" id="UP000186601">
    <property type="component" value="Unassembled WGS sequence"/>
</dbReference>
<name>A0A2R6RW76_9APHY</name>
<accession>A0A2R6RW76</accession>
<proteinExistence type="predicted"/>
<comment type="caution">
    <text evidence="1">The sequence shown here is derived from an EMBL/GenBank/DDBJ whole genome shotgun (WGS) entry which is preliminary data.</text>
</comment>
<evidence type="ECO:0000313" key="2">
    <source>
        <dbReference type="Proteomes" id="UP000186601"/>
    </source>
</evidence>
<organism evidence="1 2">
    <name type="scientific">Hermanssonia centrifuga</name>
    <dbReference type="NCBI Taxonomy" id="98765"/>
    <lineage>
        <taxon>Eukaryota</taxon>
        <taxon>Fungi</taxon>
        <taxon>Dikarya</taxon>
        <taxon>Basidiomycota</taxon>
        <taxon>Agaricomycotina</taxon>
        <taxon>Agaricomycetes</taxon>
        <taxon>Polyporales</taxon>
        <taxon>Meruliaceae</taxon>
        <taxon>Hermanssonia</taxon>
    </lineage>
</organism>
<gene>
    <name evidence="1" type="ORF">PHLCEN_2v1711</name>
</gene>
<dbReference type="AlphaFoldDB" id="A0A2R6RW76"/>